<gene>
    <name evidence="1" type="ORF">FHX59_005836</name>
</gene>
<keyword evidence="2" id="KW-1185">Reference proteome</keyword>
<comment type="caution">
    <text evidence="1">The sequence shown here is derived from an EMBL/GenBank/DDBJ whole genome shotgun (WGS) entry which is preliminary data.</text>
</comment>
<reference evidence="1 2" key="1">
    <citation type="submission" date="2020-08" db="EMBL/GenBank/DDBJ databases">
        <title>Genomic Encyclopedia of Type Strains, Phase IV (KMG-V): Genome sequencing to study the core and pangenomes of soil and plant-associated prokaryotes.</title>
        <authorList>
            <person name="Whitman W."/>
        </authorList>
    </citation>
    <scope>NUCLEOTIDE SEQUENCE [LARGE SCALE GENOMIC DNA]</scope>
    <source>
        <strain evidence="1 2">SRMrh-85</strain>
    </source>
</reference>
<dbReference type="EMBL" id="JACHVZ010000018">
    <property type="protein sequence ID" value="MBB2931366.1"/>
    <property type="molecule type" value="Genomic_DNA"/>
</dbReference>
<accession>A0ABR6FVB0</accession>
<organism evidence="1 2">
    <name type="scientific">Paraburkholderia silvatlantica</name>
    <dbReference type="NCBI Taxonomy" id="321895"/>
    <lineage>
        <taxon>Bacteria</taxon>
        <taxon>Pseudomonadati</taxon>
        <taxon>Pseudomonadota</taxon>
        <taxon>Betaproteobacteria</taxon>
        <taxon>Burkholderiales</taxon>
        <taxon>Burkholderiaceae</taxon>
        <taxon>Paraburkholderia</taxon>
    </lineage>
</organism>
<sequence>MPFLLRAPDERASQIAESMVFSAQFNCFVYIASMAKISPITTVTNIRGTARAISLAITTKTTITKTITIR</sequence>
<evidence type="ECO:0000313" key="1">
    <source>
        <dbReference type="EMBL" id="MBB2931366.1"/>
    </source>
</evidence>
<name>A0ABR6FVB0_9BURK</name>
<evidence type="ECO:0000313" key="2">
    <source>
        <dbReference type="Proteomes" id="UP000533533"/>
    </source>
</evidence>
<dbReference type="Proteomes" id="UP000533533">
    <property type="component" value="Unassembled WGS sequence"/>
</dbReference>
<dbReference type="RefSeq" id="WP_133253687.1">
    <property type="nucleotide sequence ID" value="NZ_JACHVZ010000018.1"/>
</dbReference>
<proteinExistence type="predicted"/>
<protein>
    <submittedName>
        <fullName evidence="1">Uncharacterized protein</fullName>
    </submittedName>
</protein>